<dbReference type="RefSeq" id="XP_022737292.1">
    <property type="nucleotide sequence ID" value="XM_022881557.1"/>
</dbReference>
<dbReference type="UniPathway" id="UPA00094"/>
<dbReference type="AlphaFoldDB" id="A0A6P5YA57"/>
<feature type="domain" description="FAE" evidence="8">
    <location>
        <begin position="84"/>
        <end position="368"/>
    </location>
</feature>
<keyword evidence="7" id="KW-0472">Membrane</keyword>
<evidence type="ECO:0000313" key="11">
    <source>
        <dbReference type="RefSeq" id="XP_022737292.1"/>
    </source>
</evidence>
<dbReference type="InterPro" id="IPR016039">
    <property type="entry name" value="Thiolase-like"/>
</dbReference>
<dbReference type="EC" id="2.3.1.-" evidence="6"/>
<dbReference type="InterPro" id="IPR012392">
    <property type="entry name" value="3-ktacl-CoA_syn"/>
</dbReference>
<sequence length="498" mass="55332">MDPRPLPELKHDSLSNIISSFLSKMLSNHLYPTPGLELLPFSALILVLVSFETLFIFQKWEPIFHILLLFCFLLFSVLGPLAFKSPSVYLVDFSCFKPPSFCKVSFSHFIEHASLIESFDSESVEFMAKILASSGLSEETYLPPGLHCIPPKTHQREYIKEAEMVLFPLMDDLLSKAKLTPCDIDILIINCSGFCPSPSLSSIIVGKYSMRSDVKSYNLSGMGCSAGAIGIDLAQNLLTTNKNSYAIVLSTEILSAGWYSGNERSMLLLNSLFRMGSAAVLLTNKKEAIKSSKYRLLRTLRTQTAFEDKAYLTAIREEDDSGKLGVTISKGLLQAAGEILRSHITILGSQIVPFSEKLKHVVSIIGKKFIDKSGEIYIPSFKTAIQHFCLPTSGRALIREIAKGLKLDERDIEASLMTLHRFGNQSSSSMWYELAYMEAKERVKKGDRVLLLGMGTGPKCNSLIWESVRPMVGESKNNPWTDCIHLYPIEAVSPNSPA</sequence>
<feature type="transmembrane region" description="Helical" evidence="7">
    <location>
        <begin position="38"/>
        <end position="57"/>
    </location>
</feature>
<evidence type="ECO:0000256" key="7">
    <source>
        <dbReference type="SAM" id="Phobius"/>
    </source>
</evidence>
<dbReference type="GO" id="GO:0009922">
    <property type="term" value="F:fatty acid elongase activity"/>
    <property type="evidence" value="ECO:0007669"/>
    <property type="project" value="UniProtKB-EC"/>
</dbReference>
<evidence type="ECO:0000256" key="1">
    <source>
        <dbReference type="ARBA" id="ARBA00005194"/>
    </source>
</evidence>
<feature type="transmembrane region" description="Helical" evidence="7">
    <location>
        <begin position="64"/>
        <end position="83"/>
    </location>
</feature>
<evidence type="ECO:0000256" key="3">
    <source>
        <dbReference type="ARBA" id="ARBA00022679"/>
    </source>
</evidence>
<evidence type="ECO:0000256" key="4">
    <source>
        <dbReference type="ARBA" id="ARBA00023315"/>
    </source>
</evidence>
<dbReference type="GO" id="GO:0016020">
    <property type="term" value="C:membrane"/>
    <property type="evidence" value="ECO:0007669"/>
    <property type="project" value="InterPro"/>
</dbReference>
<dbReference type="Pfam" id="PF08541">
    <property type="entry name" value="ACP_syn_III_C"/>
    <property type="match status" value="1"/>
</dbReference>
<organism evidence="10 11">
    <name type="scientific">Durio zibethinus</name>
    <name type="common">Durian</name>
    <dbReference type="NCBI Taxonomy" id="66656"/>
    <lineage>
        <taxon>Eukaryota</taxon>
        <taxon>Viridiplantae</taxon>
        <taxon>Streptophyta</taxon>
        <taxon>Embryophyta</taxon>
        <taxon>Tracheophyta</taxon>
        <taxon>Spermatophyta</taxon>
        <taxon>Magnoliopsida</taxon>
        <taxon>eudicotyledons</taxon>
        <taxon>Gunneridae</taxon>
        <taxon>Pentapetalae</taxon>
        <taxon>rosids</taxon>
        <taxon>malvids</taxon>
        <taxon>Malvales</taxon>
        <taxon>Malvaceae</taxon>
        <taxon>Helicteroideae</taxon>
        <taxon>Durio</taxon>
    </lineage>
</organism>
<dbReference type="CDD" id="cd00831">
    <property type="entry name" value="CHS_like"/>
    <property type="match status" value="1"/>
</dbReference>
<protein>
    <recommendedName>
        <fullName evidence="6">3-ketoacyl-CoA synthase</fullName>
        <ecNumber evidence="6">2.3.1.-</ecNumber>
    </recommendedName>
</protein>
<keyword evidence="10" id="KW-1185">Reference proteome</keyword>
<dbReference type="Gene3D" id="3.40.47.10">
    <property type="match status" value="1"/>
</dbReference>
<dbReference type="GO" id="GO:0006633">
    <property type="term" value="P:fatty acid biosynthetic process"/>
    <property type="evidence" value="ECO:0007669"/>
    <property type="project" value="UniProtKB-UniPathway"/>
</dbReference>
<keyword evidence="4 6" id="KW-0012">Acyltransferase</keyword>
<dbReference type="Pfam" id="PF08392">
    <property type="entry name" value="FAE1_CUT1_RppA"/>
    <property type="match status" value="1"/>
</dbReference>
<comment type="similarity">
    <text evidence="2 6">Belongs to the thiolase-like superfamily. Chalcone/stilbene synthases family.</text>
</comment>
<keyword evidence="3 6" id="KW-0808">Transferase</keyword>
<evidence type="ECO:0000256" key="2">
    <source>
        <dbReference type="ARBA" id="ARBA00005531"/>
    </source>
</evidence>
<evidence type="ECO:0000259" key="9">
    <source>
        <dbReference type="Pfam" id="PF08541"/>
    </source>
</evidence>
<reference evidence="11" key="1">
    <citation type="submission" date="2025-08" db="UniProtKB">
        <authorList>
            <consortium name="RefSeq"/>
        </authorList>
    </citation>
    <scope>IDENTIFICATION</scope>
    <source>
        <tissue evidence="11">Fruit stalk</tissue>
    </source>
</reference>
<dbReference type="SUPFAM" id="SSF53901">
    <property type="entry name" value="Thiolase-like"/>
    <property type="match status" value="2"/>
</dbReference>
<name>A0A6P5YA57_DURZI</name>
<dbReference type="Proteomes" id="UP000515121">
    <property type="component" value="Unplaced"/>
</dbReference>
<proteinExistence type="inferred from homology"/>
<evidence type="ECO:0000259" key="8">
    <source>
        <dbReference type="Pfam" id="PF08392"/>
    </source>
</evidence>
<comment type="pathway">
    <text evidence="1 6">Lipid metabolism; fatty acid biosynthesis.</text>
</comment>
<dbReference type="InterPro" id="IPR013747">
    <property type="entry name" value="ACP_syn_III_C"/>
</dbReference>
<dbReference type="PIRSF" id="PIRSF036417">
    <property type="entry name" value="3-ktacl-CoA_syn"/>
    <property type="match status" value="1"/>
</dbReference>
<gene>
    <name evidence="11" type="primary">LOC111290220</name>
</gene>
<dbReference type="GeneID" id="111290220"/>
<dbReference type="KEGG" id="dzi:111290220"/>
<accession>A0A6P5YA57</accession>
<dbReference type="InterPro" id="IPR013601">
    <property type="entry name" value="FAE1_typ3_polyketide_synth"/>
</dbReference>
<evidence type="ECO:0000256" key="6">
    <source>
        <dbReference type="PIRNR" id="PIRNR036417"/>
    </source>
</evidence>
<keyword evidence="7" id="KW-1133">Transmembrane helix</keyword>
<dbReference type="OrthoDB" id="329835at2759"/>
<evidence type="ECO:0000313" key="10">
    <source>
        <dbReference type="Proteomes" id="UP000515121"/>
    </source>
</evidence>
<comment type="catalytic activity">
    <reaction evidence="5">
        <text>a very-long-chain acyl-CoA + malonyl-CoA + H(+) = a very-long-chain 3-oxoacyl-CoA + CO2 + CoA</text>
        <dbReference type="Rhea" id="RHEA:32727"/>
        <dbReference type="ChEBI" id="CHEBI:15378"/>
        <dbReference type="ChEBI" id="CHEBI:16526"/>
        <dbReference type="ChEBI" id="CHEBI:57287"/>
        <dbReference type="ChEBI" id="CHEBI:57384"/>
        <dbReference type="ChEBI" id="CHEBI:90725"/>
        <dbReference type="ChEBI" id="CHEBI:90736"/>
        <dbReference type="EC" id="2.3.1.199"/>
    </reaction>
</comment>
<keyword evidence="7" id="KW-0812">Transmembrane</keyword>
<evidence type="ECO:0000256" key="5">
    <source>
        <dbReference type="ARBA" id="ARBA00047375"/>
    </source>
</evidence>
<dbReference type="PANTHER" id="PTHR31561">
    <property type="entry name" value="3-KETOACYL-COA SYNTHASE"/>
    <property type="match status" value="1"/>
</dbReference>
<feature type="domain" description="Beta-ketoacyl-[acyl-carrier-protein] synthase III C-terminal" evidence="9">
    <location>
        <begin position="384"/>
        <end position="466"/>
    </location>
</feature>